<accession>A0A819Z160</accession>
<keyword evidence="4" id="KW-1185">Reference proteome</keyword>
<comment type="caution">
    <text evidence="3">The sequence shown here is derived from an EMBL/GenBank/DDBJ whole genome shotgun (WGS) entry which is preliminary data.</text>
</comment>
<protein>
    <submittedName>
        <fullName evidence="3">Uncharacterized protein</fullName>
    </submittedName>
</protein>
<organism evidence="3 4">
    <name type="scientific">Rotaria magnacalcarata</name>
    <dbReference type="NCBI Taxonomy" id="392030"/>
    <lineage>
        <taxon>Eukaryota</taxon>
        <taxon>Metazoa</taxon>
        <taxon>Spiralia</taxon>
        <taxon>Gnathifera</taxon>
        <taxon>Rotifera</taxon>
        <taxon>Eurotatoria</taxon>
        <taxon>Bdelloidea</taxon>
        <taxon>Philodinida</taxon>
        <taxon>Philodinidae</taxon>
        <taxon>Rotaria</taxon>
    </lineage>
</organism>
<reference evidence="3" key="1">
    <citation type="submission" date="2021-02" db="EMBL/GenBank/DDBJ databases">
        <authorList>
            <person name="Nowell W R."/>
        </authorList>
    </citation>
    <scope>NUCLEOTIDE SEQUENCE</scope>
</reference>
<keyword evidence="1" id="KW-0175">Coiled coil</keyword>
<dbReference type="AlphaFoldDB" id="A0A819Z160"/>
<evidence type="ECO:0000313" key="3">
    <source>
        <dbReference type="EMBL" id="CAF4166484.1"/>
    </source>
</evidence>
<evidence type="ECO:0000256" key="1">
    <source>
        <dbReference type="SAM" id="Coils"/>
    </source>
</evidence>
<evidence type="ECO:0000313" key="2">
    <source>
        <dbReference type="EMBL" id="CAF2072059.1"/>
    </source>
</evidence>
<evidence type="ECO:0000313" key="4">
    <source>
        <dbReference type="Proteomes" id="UP000663866"/>
    </source>
</evidence>
<dbReference type="EMBL" id="CAJNRF010005575">
    <property type="protein sequence ID" value="CAF2072059.1"/>
    <property type="molecule type" value="Genomic_DNA"/>
</dbReference>
<dbReference type="Proteomes" id="UP000663866">
    <property type="component" value="Unassembled WGS sequence"/>
</dbReference>
<sequence>MSNCGGPGAGEHENARRQNLRSIGTAQNLPLVRLGCVTRSARAANPSNFNILNPIADIRAASPELTHPSDESSLGRDKGLSKDAPVKQVKTGLWTEIEITELRQLVGSNTNHAGNVSWVKVEKAWKLIANLPERSRASLSSKWYDIKTKSAILIADETNQTQGSADSNPDNTLTGFASNATATAAAQVTVSNILGITTVVGDEEEDQSPPVDSPDALIQLTFRKNLQKARKIGCQMTLRKPPNRVSGQHIKPIICVVDGLIKSELHKKGPCHLTWNQLSVLAYAGALTVSELGNQLTTEKAEKRQAWFSSSYRECDNLGRVIGKATAELRRRKRLRKKKDAQRAPTMQQVANIRMLVNKYKAVSFAEITSLVEKLKTRLQLLQSKIALRQDDENRVRVRHMPAKMLLRSMEREEEKQDSSEIPDVHRIRKYWETIVGVKKPFNSKNVQLQAWEQSLSHIPEDSDLKGHLTKELWDRVVRKAKP</sequence>
<gene>
    <name evidence="3" type="ORF">OVN521_LOCUS24447</name>
    <name evidence="2" type="ORF">WKI299_LOCUS14340</name>
</gene>
<dbReference type="EMBL" id="CAJOBG010005810">
    <property type="protein sequence ID" value="CAF4166484.1"/>
    <property type="molecule type" value="Genomic_DNA"/>
</dbReference>
<name>A0A819Z160_9BILA</name>
<proteinExistence type="predicted"/>
<feature type="coiled-coil region" evidence="1">
    <location>
        <begin position="365"/>
        <end position="392"/>
    </location>
</feature>
<dbReference type="Proteomes" id="UP000663856">
    <property type="component" value="Unassembled WGS sequence"/>
</dbReference>